<feature type="transmembrane region" description="Helical" evidence="2">
    <location>
        <begin position="63"/>
        <end position="83"/>
    </location>
</feature>
<evidence type="ECO:0000313" key="4">
    <source>
        <dbReference type="Proteomes" id="UP001595868"/>
    </source>
</evidence>
<sequence>MARTKEIQRPVTPRSASSRTGRSIPKPAIAGLVASGLAAFWAMAMLTSFGQILYVYLFVFTEFYAGVVVLVLLSMTVMAGLVATDRLVLMIRHRVLLQSAHRAMGTVAVGALVLHILTKIAIGRAGALDSVVPFVSGRGVYIGLGTVAGYLMVAVLWTGIVRMRFVGKGKPWMWRALHSTAYVSWPIALFHGLNAGRPPATWVVVSYLVCVLGVVATMIVRVSVSIGRKSKESGSTTGSLKPVGKMAEATDKVRGSDKARGSTEGATRRRPGARVSSEEGWYQGLKSGPNDPKIDSWGANGESTVRETRRRSANRFTVPEVPRGRPAEDAPPADPWSEERGGRVYQPPAAAAQTTAVPSSAVPEEPWDSPKRWSAEPTASRSRRDRAEEDVAPVSARPRRSRDEDVAPVSAPRSRRVRDEDVAPVSAPRSRRTRDEDVAPVSAPRSRRTRDEDVAPVSAPRSRRTRDEDVAPVSAPRSRRTRDEDVAPVSAPRSRRSRNDDVAPVSVPVLAADAVDDSFDSASTNYWERPKQWEEDEAARRAGRHSRDDDEDDYVDDSPVSGYLAASPVSGYAPTSPARPVDDDTPTLINLASRRAMRDAEGGSARSRRKRAASEVDGEYWTKLRGEAQ</sequence>
<feature type="transmembrane region" description="Helical" evidence="2">
    <location>
        <begin position="104"/>
        <end position="127"/>
    </location>
</feature>
<evidence type="ECO:0000256" key="1">
    <source>
        <dbReference type="SAM" id="MobiDB-lite"/>
    </source>
</evidence>
<keyword evidence="2" id="KW-0472">Membrane</keyword>
<feature type="compositionally biased region" description="Basic and acidic residues" evidence="1">
    <location>
        <begin position="620"/>
        <end position="629"/>
    </location>
</feature>
<feature type="transmembrane region" description="Helical" evidence="2">
    <location>
        <begin position="199"/>
        <end position="220"/>
    </location>
</feature>
<dbReference type="EMBL" id="JBHSBN010000003">
    <property type="protein sequence ID" value="MFC4105721.1"/>
    <property type="molecule type" value="Genomic_DNA"/>
</dbReference>
<feature type="transmembrane region" description="Helical" evidence="2">
    <location>
        <begin position="139"/>
        <end position="160"/>
    </location>
</feature>
<protein>
    <recommendedName>
        <fullName evidence="5">DMSO/TMAO reductase YedYZ, heme-binding membrane subunit</fullName>
    </recommendedName>
</protein>
<feature type="compositionally biased region" description="Low complexity" evidence="1">
    <location>
        <begin position="346"/>
        <end position="362"/>
    </location>
</feature>
<evidence type="ECO:0008006" key="5">
    <source>
        <dbReference type="Google" id="ProtNLM"/>
    </source>
</evidence>
<name>A0ABV8KI91_9ACTN</name>
<feature type="region of interest" description="Disordered" evidence="1">
    <location>
        <begin position="230"/>
        <end position="629"/>
    </location>
</feature>
<accession>A0ABV8KI91</accession>
<evidence type="ECO:0000256" key="2">
    <source>
        <dbReference type="SAM" id="Phobius"/>
    </source>
</evidence>
<organism evidence="3 4">
    <name type="scientific">Micromonospora zhanjiangensis</name>
    <dbReference type="NCBI Taxonomy" id="1522057"/>
    <lineage>
        <taxon>Bacteria</taxon>
        <taxon>Bacillati</taxon>
        <taxon>Actinomycetota</taxon>
        <taxon>Actinomycetes</taxon>
        <taxon>Micromonosporales</taxon>
        <taxon>Micromonosporaceae</taxon>
        <taxon>Micromonospora</taxon>
    </lineage>
</organism>
<reference evidence="4" key="1">
    <citation type="journal article" date="2019" name="Int. J. Syst. Evol. Microbiol.">
        <title>The Global Catalogue of Microorganisms (GCM) 10K type strain sequencing project: providing services to taxonomists for standard genome sequencing and annotation.</title>
        <authorList>
            <consortium name="The Broad Institute Genomics Platform"/>
            <consortium name="The Broad Institute Genome Sequencing Center for Infectious Disease"/>
            <person name="Wu L."/>
            <person name="Ma J."/>
        </authorList>
    </citation>
    <scope>NUCLEOTIDE SEQUENCE [LARGE SCALE GENOMIC DNA]</scope>
    <source>
        <strain evidence="4">2902at01</strain>
    </source>
</reference>
<feature type="region of interest" description="Disordered" evidence="1">
    <location>
        <begin position="1"/>
        <end position="22"/>
    </location>
</feature>
<keyword evidence="4" id="KW-1185">Reference proteome</keyword>
<dbReference type="Proteomes" id="UP001595868">
    <property type="component" value="Unassembled WGS sequence"/>
</dbReference>
<keyword evidence="2" id="KW-0812">Transmembrane</keyword>
<feature type="transmembrane region" description="Helical" evidence="2">
    <location>
        <begin position="28"/>
        <end position="57"/>
    </location>
</feature>
<dbReference type="RefSeq" id="WP_377542926.1">
    <property type="nucleotide sequence ID" value="NZ_JBHSBN010000003.1"/>
</dbReference>
<evidence type="ECO:0000313" key="3">
    <source>
        <dbReference type="EMBL" id="MFC4105721.1"/>
    </source>
</evidence>
<proteinExistence type="predicted"/>
<gene>
    <name evidence="3" type="ORF">ACFOX0_07205</name>
</gene>
<keyword evidence="2" id="KW-1133">Transmembrane helix</keyword>
<comment type="caution">
    <text evidence="3">The sequence shown here is derived from an EMBL/GenBank/DDBJ whole genome shotgun (WGS) entry which is preliminary data.</text>
</comment>
<feature type="compositionally biased region" description="Basic and acidic residues" evidence="1">
    <location>
        <begin position="248"/>
        <end position="261"/>
    </location>
</feature>